<proteinExistence type="predicted"/>
<reference evidence="2 3" key="1">
    <citation type="journal article" date="2021" name="Nat. Commun.">
        <title>Genetic determinants of endophytism in the Arabidopsis root mycobiome.</title>
        <authorList>
            <person name="Mesny F."/>
            <person name="Miyauchi S."/>
            <person name="Thiergart T."/>
            <person name="Pickel B."/>
            <person name="Atanasova L."/>
            <person name="Karlsson M."/>
            <person name="Huettel B."/>
            <person name="Barry K.W."/>
            <person name="Haridas S."/>
            <person name="Chen C."/>
            <person name="Bauer D."/>
            <person name="Andreopoulos W."/>
            <person name="Pangilinan J."/>
            <person name="LaButti K."/>
            <person name="Riley R."/>
            <person name="Lipzen A."/>
            <person name="Clum A."/>
            <person name="Drula E."/>
            <person name="Henrissat B."/>
            <person name="Kohler A."/>
            <person name="Grigoriev I.V."/>
            <person name="Martin F.M."/>
            <person name="Hacquard S."/>
        </authorList>
    </citation>
    <scope>NUCLEOTIDE SEQUENCE [LARGE SCALE GENOMIC DNA]</scope>
    <source>
        <strain evidence="2 3">MPI-SDFR-AT-0080</strain>
    </source>
</reference>
<keyword evidence="3" id="KW-1185">Reference proteome</keyword>
<name>A0ABQ8G3M4_9PEZI</name>
<dbReference type="EMBL" id="JAGTJR010000022">
    <property type="protein sequence ID" value="KAH7043869.1"/>
    <property type="molecule type" value="Genomic_DNA"/>
</dbReference>
<sequence>MIQYEAAGLQMLLCAHCDAHNFVKAAFTPPPPVIRARDGRHGETTPHQALPATPTPTALRRRADSPLAADVRRPIDAPLTGARARLSATLGGERWDQLIHPRHQSPALGDQVYWKGRSVRSPLHTHFTAPVPVRTIRRGQRENTIVPSHGPFPARTNAFASSTPRCCSVELTPQKIARGSLGWEQPRVDLAVAFLRHPPVRRQRACNGGRTPRPIPAIRSMLGRGT</sequence>
<protein>
    <submittedName>
        <fullName evidence="2">Uncharacterized protein</fullName>
    </submittedName>
</protein>
<feature type="region of interest" description="Disordered" evidence="1">
    <location>
        <begin position="33"/>
        <end position="59"/>
    </location>
</feature>
<dbReference type="Proteomes" id="UP000774617">
    <property type="component" value="Unassembled WGS sequence"/>
</dbReference>
<comment type="caution">
    <text evidence="2">The sequence shown here is derived from an EMBL/GenBank/DDBJ whole genome shotgun (WGS) entry which is preliminary data.</text>
</comment>
<feature type="compositionally biased region" description="Basic and acidic residues" evidence="1">
    <location>
        <begin position="35"/>
        <end position="44"/>
    </location>
</feature>
<evidence type="ECO:0000313" key="2">
    <source>
        <dbReference type="EMBL" id="KAH7043869.1"/>
    </source>
</evidence>
<evidence type="ECO:0000256" key="1">
    <source>
        <dbReference type="SAM" id="MobiDB-lite"/>
    </source>
</evidence>
<accession>A0ABQ8G3M4</accession>
<gene>
    <name evidence="2" type="ORF">B0J12DRAFT_193629</name>
</gene>
<evidence type="ECO:0000313" key="3">
    <source>
        <dbReference type="Proteomes" id="UP000774617"/>
    </source>
</evidence>
<organism evidence="2 3">
    <name type="scientific">Macrophomina phaseolina</name>
    <dbReference type="NCBI Taxonomy" id="35725"/>
    <lineage>
        <taxon>Eukaryota</taxon>
        <taxon>Fungi</taxon>
        <taxon>Dikarya</taxon>
        <taxon>Ascomycota</taxon>
        <taxon>Pezizomycotina</taxon>
        <taxon>Dothideomycetes</taxon>
        <taxon>Dothideomycetes incertae sedis</taxon>
        <taxon>Botryosphaeriales</taxon>
        <taxon>Botryosphaeriaceae</taxon>
        <taxon>Macrophomina</taxon>
    </lineage>
</organism>